<feature type="region of interest" description="Disordered" evidence="10">
    <location>
        <begin position="1"/>
        <end position="102"/>
    </location>
</feature>
<evidence type="ECO:0000256" key="8">
    <source>
        <dbReference type="ARBA" id="ARBA00023163"/>
    </source>
</evidence>
<feature type="region of interest" description="Disordered" evidence="10">
    <location>
        <begin position="210"/>
        <end position="235"/>
    </location>
</feature>
<evidence type="ECO:0000313" key="13">
    <source>
        <dbReference type="Proteomes" id="UP001211907"/>
    </source>
</evidence>
<evidence type="ECO:0000256" key="3">
    <source>
        <dbReference type="ARBA" id="ARBA00022490"/>
    </source>
</evidence>
<dbReference type="GO" id="GO:0005634">
    <property type="term" value="C:nucleus"/>
    <property type="evidence" value="ECO:0007669"/>
    <property type="project" value="UniProtKB-SubCell"/>
</dbReference>
<feature type="compositionally biased region" description="Basic and acidic residues" evidence="10">
    <location>
        <begin position="85"/>
        <end position="95"/>
    </location>
</feature>
<evidence type="ECO:0000256" key="1">
    <source>
        <dbReference type="ARBA" id="ARBA00004123"/>
    </source>
</evidence>
<feature type="compositionally biased region" description="Low complexity" evidence="10">
    <location>
        <begin position="58"/>
        <end position="69"/>
    </location>
</feature>
<feature type="domain" description="Zinc-finger" evidence="11">
    <location>
        <begin position="270"/>
        <end position="391"/>
    </location>
</feature>
<comment type="caution">
    <text evidence="12">The sequence shown here is derived from an EMBL/GenBank/DDBJ whole genome shotgun (WGS) entry which is preliminary data.</text>
</comment>
<keyword evidence="7" id="KW-0805">Transcription regulation</keyword>
<organism evidence="12 13">
    <name type="scientific">Physocladia obscura</name>
    <dbReference type="NCBI Taxonomy" id="109957"/>
    <lineage>
        <taxon>Eukaryota</taxon>
        <taxon>Fungi</taxon>
        <taxon>Fungi incertae sedis</taxon>
        <taxon>Chytridiomycota</taxon>
        <taxon>Chytridiomycota incertae sedis</taxon>
        <taxon>Chytridiomycetes</taxon>
        <taxon>Chytridiales</taxon>
        <taxon>Chytriomycetaceae</taxon>
        <taxon>Physocladia</taxon>
    </lineage>
</organism>
<proteinExistence type="predicted"/>
<sequence>MLGRRRTSVRLSAKRRAESPSESVEIVIEISSLVSNASASDNESEIENGNEKAEINENENSSSQNSENNSKSERHNQVSVNNRGSDYESRDRNKGNIDSPVKIPKVPAKVSVDQSLENFVEDPDQDSIEALSAYEVERLRRLEENKKQLLALGIYREPSAPVELPKPRIRVPTKLKIERNEPRRQSGRLAGKIEEFKGLKYLDKNFDNDDRNIDLRGSDNEGGTDSEREFDDNGKPIIVKPMKNAPRISNNVRTGSNIKKAKYERGGRIYDSVNGTSCHQCRQKTLDPKVKCTNIITYRNHDGTEVRAPCPLMMDNLCLEGRYGQNVDEERAKGDWICPKCRGICNCSFCMAKRVAFRSYDYLFWIPGKQPTGQLKNTALQLGYKSVSDMLAKTGKLVAKTKERAKNQENDSHSSKNKV</sequence>
<dbReference type="PANTHER" id="PTHR31169:SF8">
    <property type="entry name" value="ZINC-FINGER DOMAIN OF MONOAMINE-OXIDASE A REPRESSOR R1 PROTEIN"/>
    <property type="match status" value="1"/>
</dbReference>
<evidence type="ECO:0000256" key="2">
    <source>
        <dbReference type="ARBA" id="ARBA00004496"/>
    </source>
</evidence>
<dbReference type="Pfam" id="PF10497">
    <property type="entry name" value="zf-4CXXC_R1"/>
    <property type="match status" value="1"/>
</dbReference>
<keyword evidence="5" id="KW-0597">Phosphoprotein</keyword>
<keyword evidence="8" id="KW-0804">Transcription</keyword>
<gene>
    <name evidence="12" type="ORF">HK100_004522</name>
</gene>
<evidence type="ECO:0000256" key="10">
    <source>
        <dbReference type="SAM" id="MobiDB-lite"/>
    </source>
</evidence>
<dbReference type="EMBL" id="JADGJH010002218">
    <property type="protein sequence ID" value="KAJ3101517.1"/>
    <property type="molecule type" value="Genomic_DNA"/>
</dbReference>
<dbReference type="GO" id="GO:0006355">
    <property type="term" value="P:regulation of DNA-templated transcription"/>
    <property type="evidence" value="ECO:0007669"/>
    <property type="project" value="InterPro"/>
</dbReference>
<keyword evidence="13" id="KW-1185">Reference proteome</keyword>
<feature type="compositionally biased region" description="Basic residues" evidence="10">
    <location>
        <begin position="1"/>
        <end position="14"/>
    </location>
</feature>
<keyword evidence="9" id="KW-0539">Nucleus</keyword>
<keyword evidence="6" id="KW-0832">Ubl conjugation</keyword>
<reference evidence="12" key="1">
    <citation type="submission" date="2020-05" db="EMBL/GenBank/DDBJ databases">
        <title>Phylogenomic resolution of chytrid fungi.</title>
        <authorList>
            <person name="Stajich J.E."/>
            <person name="Amses K."/>
            <person name="Simmons R."/>
            <person name="Seto K."/>
            <person name="Myers J."/>
            <person name="Bonds A."/>
            <person name="Quandt C.A."/>
            <person name="Barry K."/>
            <person name="Liu P."/>
            <person name="Grigoriev I."/>
            <person name="Longcore J.E."/>
            <person name="James T.Y."/>
        </authorList>
    </citation>
    <scope>NUCLEOTIDE SEQUENCE</scope>
    <source>
        <strain evidence="12">JEL0513</strain>
    </source>
</reference>
<dbReference type="GO" id="GO:0005737">
    <property type="term" value="C:cytoplasm"/>
    <property type="evidence" value="ECO:0007669"/>
    <property type="project" value="UniProtKB-SubCell"/>
</dbReference>
<feature type="compositionally biased region" description="Basic and acidic residues" evidence="10">
    <location>
        <begin position="400"/>
        <end position="419"/>
    </location>
</feature>
<dbReference type="AlphaFoldDB" id="A0AAD5X8P9"/>
<evidence type="ECO:0000256" key="5">
    <source>
        <dbReference type="ARBA" id="ARBA00022553"/>
    </source>
</evidence>
<comment type="subcellular location">
    <subcellularLocation>
        <location evidence="2">Cytoplasm</location>
    </subcellularLocation>
    <subcellularLocation>
        <location evidence="1">Nucleus</location>
    </subcellularLocation>
</comment>
<accession>A0AAD5X8P9</accession>
<dbReference type="InterPro" id="IPR040221">
    <property type="entry name" value="CDCA7/CDA7L"/>
</dbReference>
<dbReference type="PANTHER" id="PTHR31169">
    <property type="entry name" value="OS05G0300700 PROTEIN"/>
    <property type="match status" value="1"/>
</dbReference>
<evidence type="ECO:0000259" key="11">
    <source>
        <dbReference type="Pfam" id="PF10497"/>
    </source>
</evidence>
<evidence type="ECO:0000313" key="12">
    <source>
        <dbReference type="EMBL" id="KAJ3101517.1"/>
    </source>
</evidence>
<keyword evidence="4" id="KW-1017">Isopeptide bond</keyword>
<keyword evidence="3" id="KW-0963">Cytoplasm</keyword>
<name>A0AAD5X8P9_9FUNG</name>
<evidence type="ECO:0000256" key="6">
    <source>
        <dbReference type="ARBA" id="ARBA00022843"/>
    </source>
</evidence>
<evidence type="ECO:0000256" key="9">
    <source>
        <dbReference type="ARBA" id="ARBA00023242"/>
    </source>
</evidence>
<protein>
    <recommendedName>
        <fullName evidence="11">Zinc-finger domain-containing protein</fullName>
    </recommendedName>
</protein>
<evidence type="ECO:0000256" key="4">
    <source>
        <dbReference type="ARBA" id="ARBA00022499"/>
    </source>
</evidence>
<feature type="region of interest" description="Disordered" evidence="10">
    <location>
        <begin position="398"/>
        <end position="419"/>
    </location>
</feature>
<dbReference type="InterPro" id="IPR018866">
    <property type="entry name" value="Znf-4CXXC_R1"/>
</dbReference>
<feature type="compositionally biased region" description="Basic and acidic residues" evidence="10">
    <location>
        <begin position="210"/>
        <end position="234"/>
    </location>
</feature>
<evidence type="ECO:0000256" key="7">
    <source>
        <dbReference type="ARBA" id="ARBA00023015"/>
    </source>
</evidence>
<dbReference type="Proteomes" id="UP001211907">
    <property type="component" value="Unassembled WGS sequence"/>
</dbReference>
<feature type="compositionally biased region" description="Low complexity" evidence="10">
    <location>
        <begin position="20"/>
        <end position="35"/>
    </location>
</feature>